<dbReference type="EMBL" id="KN818368">
    <property type="protein sequence ID" value="KIL57465.1"/>
    <property type="molecule type" value="Genomic_DNA"/>
</dbReference>
<dbReference type="OrthoDB" id="3261737at2759"/>
<dbReference type="Proteomes" id="UP000054549">
    <property type="component" value="Unassembled WGS sequence"/>
</dbReference>
<dbReference type="InterPro" id="IPR002020">
    <property type="entry name" value="Citrate_synthase"/>
</dbReference>
<dbReference type="GO" id="GO:0003878">
    <property type="term" value="F:ATP citrate synthase activity"/>
    <property type="evidence" value="ECO:0007669"/>
    <property type="project" value="TreeGrafter"/>
</dbReference>
<dbReference type="InParanoid" id="A0A0C2S462"/>
<protein>
    <submittedName>
        <fullName evidence="1">Uncharacterized protein</fullName>
    </submittedName>
</protein>
<proteinExistence type="predicted"/>
<accession>A0A0C2S462</accession>
<gene>
    <name evidence="1" type="ORF">M378DRAFT_61383</name>
</gene>
<dbReference type="GO" id="GO:0006633">
    <property type="term" value="P:fatty acid biosynthetic process"/>
    <property type="evidence" value="ECO:0007669"/>
    <property type="project" value="TreeGrafter"/>
</dbReference>
<dbReference type="PANTHER" id="PTHR23118:SF42">
    <property type="entry name" value="ATP-CITRATE SYNTHASE"/>
    <property type="match status" value="1"/>
</dbReference>
<evidence type="ECO:0000313" key="1">
    <source>
        <dbReference type="EMBL" id="KIL57465.1"/>
    </source>
</evidence>
<dbReference type="PANTHER" id="PTHR23118">
    <property type="entry name" value="ATP-CITRATE SYNTHASE"/>
    <property type="match status" value="1"/>
</dbReference>
<feature type="non-terminal residue" evidence="1">
    <location>
        <position position="106"/>
    </location>
</feature>
<evidence type="ECO:0000313" key="2">
    <source>
        <dbReference type="Proteomes" id="UP000054549"/>
    </source>
</evidence>
<dbReference type="InterPro" id="IPR036969">
    <property type="entry name" value="Citrate_synthase_sf"/>
</dbReference>
<keyword evidence="2" id="KW-1185">Reference proteome</keyword>
<dbReference type="STRING" id="946122.A0A0C2S462"/>
<dbReference type="GO" id="GO:0006085">
    <property type="term" value="P:acetyl-CoA biosynthetic process"/>
    <property type="evidence" value="ECO:0007669"/>
    <property type="project" value="TreeGrafter"/>
</dbReference>
<dbReference type="HOGENOM" id="CLU_158345_1_0_1"/>
<dbReference type="GO" id="GO:0005829">
    <property type="term" value="C:cytosol"/>
    <property type="evidence" value="ECO:0007669"/>
    <property type="project" value="TreeGrafter"/>
</dbReference>
<organism evidence="1 2">
    <name type="scientific">Amanita muscaria (strain Koide BX008)</name>
    <dbReference type="NCBI Taxonomy" id="946122"/>
    <lineage>
        <taxon>Eukaryota</taxon>
        <taxon>Fungi</taxon>
        <taxon>Dikarya</taxon>
        <taxon>Basidiomycota</taxon>
        <taxon>Agaricomycotina</taxon>
        <taxon>Agaricomycetes</taxon>
        <taxon>Agaricomycetidae</taxon>
        <taxon>Agaricales</taxon>
        <taxon>Pluteineae</taxon>
        <taxon>Amanitaceae</taxon>
        <taxon>Amanita</taxon>
    </lineage>
</organism>
<sequence>EYIYKHFPRKSLLDYASMVENMTTRSSKKDTFIFNVDGCITVHFVSLLRDSGAFTPEEANEYIEFGTLNVMFVLGGRSIGFISNHLDQKNLCSSLPRHPASEGFIH</sequence>
<reference evidence="1 2" key="1">
    <citation type="submission" date="2014-04" db="EMBL/GenBank/DDBJ databases">
        <title>Evolutionary Origins and Diversification of the Mycorrhizal Mutualists.</title>
        <authorList>
            <consortium name="DOE Joint Genome Institute"/>
            <consortium name="Mycorrhizal Genomics Consortium"/>
            <person name="Kohler A."/>
            <person name="Kuo A."/>
            <person name="Nagy L.G."/>
            <person name="Floudas D."/>
            <person name="Copeland A."/>
            <person name="Barry K.W."/>
            <person name="Cichocki N."/>
            <person name="Veneault-Fourrey C."/>
            <person name="LaButti K."/>
            <person name="Lindquist E.A."/>
            <person name="Lipzen A."/>
            <person name="Lundell T."/>
            <person name="Morin E."/>
            <person name="Murat C."/>
            <person name="Riley R."/>
            <person name="Ohm R."/>
            <person name="Sun H."/>
            <person name="Tunlid A."/>
            <person name="Henrissat B."/>
            <person name="Grigoriev I.V."/>
            <person name="Hibbett D.S."/>
            <person name="Martin F."/>
        </authorList>
    </citation>
    <scope>NUCLEOTIDE SEQUENCE [LARGE SCALE GENOMIC DNA]</scope>
    <source>
        <strain evidence="1 2">Koide BX008</strain>
    </source>
</reference>
<dbReference type="AlphaFoldDB" id="A0A0C2S462"/>
<name>A0A0C2S462_AMAMK</name>
<dbReference type="SUPFAM" id="SSF48256">
    <property type="entry name" value="Citrate synthase"/>
    <property type="match status" value="1"/>
</dbReference>
<feature type="non-terminal residue" evidence="1">
    <location>
        <position position="1"/>
    </location>
</feature>